<evidence type="ECO:0000313" key="3">
    <source>
        <dbReference type="EMBL" id="KAH0542275.1"/>
    </source>
</evidence>
<dbReference type="GO" id="GO:0030276">
    <property type="term" value="F:clathrin binding"/>
    <property type="evidence" value="ECO:0007669"/>
    <property type="project" value="TreeGrafter"/>
</dbReference>
<feature type="compositionally biased region" description="Basic and acidic residues" evidence="1">
    <location>
        <begin position="294"/>
        <end position="319"/>
    </location>
</feature>
<dbReference type="Pfam" id="PF22562">
    <property type="entry name" value="UBA_7"/>
    <property type="match status" value="1"/>
</dbReference>
<feature type="compositionally biased region" description="Polar residues" evidence="1">
    <location>
        <begin position="571"/>
        <end position="581"/>
    </location>
</feature>
<dbReference type="InterPro" id="IPR036869">
    <property type="entry name" value="J_dom_sf"/>
</dbReference>
<evidence type="ECO:0000256" key="1">
    <source>
        <dbReference type="SAM" id="MobiDB-lite"/>
    </source>
</evidence>
<sequence>MFSVVRSSRDCAGSPGLERVPQRKMNDLSGLDWSGTTKNGTKSPSSSSGYSYPALRPTPPPPLSGRSTPLSAQASGGGLSKPSSTKPGNDSFANLVPFGSSKSVSKLTLQEQQKLLQQEKQRKEEERRQQLDVQFGANDSRFWDTLGGKGTPSRALDPPIPAPTISNVGGQTLSNSINKPFAALGLASNEPSTQDANEDDLLAAFSASALVDSSSHFPPPSNVDARGTTYAPTREAKTREPQYDSVTLPDDDDPFGLGPMRVQGAKPKLILSEQNDDDILGLLGRPVSDILPPKQRDPSPDRIHDDPAPAKPPNDPRDAAVAELVDMGFPADKARRALAETDTGLNVQAAVGWLLNEAHREARHKSRAGDTSGDRLERSGNGRASQSIGIGRRPKGGDEEGTDSKPAWMQQSSRSNSSQNKGTNGPPVSGGEKDITQIASEVGNNLFKSANSLWSTGRKKVQKAVAEFQHEGDTSQPKWMREVSAEGRTPPRSRGDMSRGGIEVSPEAPPSQKSQRQEDNITDEALMLEARPPPGRPRLQKELESGFHASGSTSLRGRSPVSTEPARRQELQQAIRQQTQDAGPRGRLTKQAIEEESSNAYISPARRKKAHVQTTPRPVEPEPDLLVGGSGTSRTSVGLTTAPLQSRNPFGGPTIGSASKHARPIPIPQRPKAPPRRVPPASPSALLTSNSHREKGTEAYKRGDFSSAHSAYSAALSPLPDSHPVSIIILCNRALVNLKVGDPRAAVSDADIALDVIGVSRGEGEVISLADEGEKEMREFFGKALMRKAEGLEQMEKWAEAAKAWKDAVEAGVGGSVSIQGRNRCEKAAGGGTRPAAAASARRQPPRKPQPSKHSTLSAHPTATSAEAVTRLRAANAAAEKVDDEKFALADVVDTKMAAWKGGKEANLRALLASLDTVLWAEAGWKKVGMHELVLANKVKVIYMKGIAKVHPDKISMTATTEQRMISAAVFSTLNEAWDKFKKENGL</sequence>
<dbReference type="InterPro" id="IPR015940">
    <property type="entry name" value="UBA"/>
</dbReference>
<dbReference type="PROSITE" id="PS50030">
    <property type="entry name" value="UBA"/>
    <property type="match status" value="1"/>
</dbReference>
<comment type="caution">
    <text evidence="3">The sequence shown here is derived from an EMBL/GenBank/DDBJ whole genome shotgun (WGS) entry which is preliminary data.</text>
</comment>
<dbReference type="OrthoDB" id="1717591at2759"/>
<dbReference type="InterPro" id="IPR009060">
    <property type="entry name" value="UBA-like_sf"/>
</dbReference>
<dbReference type="Gene3D" id="1.10.287.110">
    <property type="entry name" value="DnaJ domain"/>
    <property type="match status" value="1"/>
</dbReference>
<evidence type="ECO:0000313" key="4">
    <source>
        <dbReference type="Proteomes" id="UP000698800"/>
    </source>
</evidence>
<dbReference type="SMART" id="SM00165">
    <property type="entry name" value="UBA"/>
    <property type="match status" value="1"/>
</dbReference>
<feature type="compositionally biased region" description="Low complexity" evidence="1">
    <location>
        <begin position="34"/>
        <end position="55"/>
    </location>
</feature>
<feature type="region of interest" description="Disordered" evidence="1">
    <location>
        <begin position="456"/>
        <end position="696"/>
    </location>
</feature>
<gene>
    <name evidence="3" type="ORF">FGG08_003302</name>
</gene>
<dbReference type="GO" id="GO:0031982">
    <property type="term" value="C:vesicle"/>
    <property type="evidence" value="ECO:0007669"/>
    <property type="project" value="TreeGrafter"/>
</dbReference>
<feature type="compositionally biased region" description="Low complexity" evidence="1">
    <location>
        <begin position="632"/>
        <end position="641"/>
    </location>
</feature>
<reference evidence="3" key="1">
    <citation type="submission" date="2021-03" db="EMBL/GenBank/DDBJ databases">
        <title>Comparative genomics and phylogenomic investigation of the class Geoglossomycetes provide insights into ecological specialization and systematics.</title>
        <authorList>
            <person name="Melie T."/>
            <person name="Pirro S."/>
            <person name="Miller A.N."/>
            <person name="Quandt A."/>
        </authorList>
    </citation>
    <scope>NUCLEOTIDE SEQUENCE</scope>
    <source>
        <strain evidence="3">GBOQ0MN5Z8</strain>
    </source>
</reference>
<dbReference type="GO" id="GO:0072583">
    <property type="term" value="P:clathrin-dependent endocytosis"/>
    <property type="evidence" value="ECO:0007669"/>
    <property type="project" value="TreeGrafter"/>
</dbReference>
<name>A0A9P8IBA1_9PEZI</name>
<feature type="compositionally biased region" description="Polar residues" evidence="1">
    <location>
        <begin position="81"/>
        <end position="92"/>
    </location>
</feature>
<organism evidence="3 4">
    <name type="scientific">Glutinoglossum americanum</name>
    <dbReference type="NCBI Taxonomy" id="1670608"/>
    <lineage>
        <taxon>Eukaryota</taxon>
        <taxon>Fungi</taxon>
        <taxon>Dikarya</taxon>
        <taxon>Ascomycota</taxon>
        <taxon>Pezizomycotina</taxon>
        <taxon>Geoglossomycetes</taxon>
        <taxon>Geoglossales</taxon>
        <taxon>Geoglossaceae</taxon>
        <taxon>Glutinoglossum</taxon>
    </lineage>
</organism>
<feature type="compositionally biased region" description="Low complexity" evidence="1">
    <location>
        <begin position="834"/>
        <end position="843"/>
    </location>
</feature>
<dbReference type="FunFam" id="1.25.40.10:FF:000354">
    <property type="entry name" value="UBA domain-containing protein 7"/>
    <property type="match status" value="1"/>
</dbReference>
<dbReference type="EMBL" id="JAGHQL010000057">
    <property type="protein sequence ID" value="KAH0542275.1"/>
    <property type="molecule type" value="Genomic_DNA"/>
</dbReference>
<feature type="compositionally biased region" description="Pro residues" evidence="1">
    <location>
        <begin position="665"/>
        <end position="682"/>
    </location>
</feature>
<feature type="region of interest" description="Disordered" evidence="1">
    <location>
        <begin position="1"/>
        <end position="97"/>
    </location>
</feature>
<proteinExistence type="predicted"/>
<dbReference type="SUPFAM" id="SSF46565">
    <property type="entry name" value="Chaperone J-domain"/>
    <property type="match status" value="1"/>
</dbReference>
<dbReference type="Gene3D" id="1.10.8.10">
    <property type="entry name" value="DNA helicase RuvA subunit, C-terminal domain"/>
    <property type="match status" value="1"/>
</dbReference>
<feature type="compositionally biased region" description="Polar residues" evidence="1">
    <location>
        <begin position="550"/>
        <end position="562"/>
    </location>
</feature>
<dbReference type="PANTHER" id="PTHR23172">
    <property type="entry name" value="AUXILIN/CYCLIN G-ASSOCIATED KINASE-RELATED"/>
    <property type="match status" value="1"/>
</dbReference>
<feature type="compositionally biased region" description="Basic and acidic residues" evidence="1">
    <location>
        <begin position="468"/>
        <end position="485"/>
    </location>
</feature>
<evidence type="ECO:0000259" key="2">
    <source>
        <dbReference type="PROSITE" id="PS50030"/>
    </source>
</evidence>
<protein>
    <recommendedName>
        <fullName evidence="2">UBA domain-containing protein</fullName>
    </recommendedName>
</protein>
<feature type="region of interest" description="Disordered" evidence="1">
    <location>
        <begin position="114"/>
        <end position="168"/>
    </location>
</feature>
<dbReference type="GO" id="GO:0072318">
    <property type="term" value="P:clathrin coat disassembly"/>
    <property type="evidence" value="ECO:0007669"/>
    <property type="project" value="TreeGrafter"/>
</dbReference>
<feature type="region of interest" description="Disordered" evidence="1">
    <location>
        <begin position="281"/>
        <end position="319"/>
    </location>
</feature>
<dbReference type="InterPro" id="IPR011990">
    <property type="entry name" value="TPR-like_helical_dom_sf"/>
</dbReference>
<feature type="region of interest" description="Disordered" evidence="1">
    <location>
        <begin position="826"/>
        <end position="865"/>
    </location>
</feature>
<dbReference type="PANTHER" id="PTHR23172:SF19">
    <property type="entry name" value="J DOMAIN-CONTAINING PROTEIN"/>
    <property type="match status" value="1"/>
</dbReference>
<feature type="compositionally biased region" description="Basic and acidic residues" evidence="1">
    <location>
        <begin position="117"/>
        <end position="130"/>
    </location>
</feature>
<feature type="domain" description="UBA" evidence="2">
    <location>
        <begin position="313"/>
        <end position="357"/>
    </location>
</feature>
<feature type="region of interest" description="Disordered" evidence="1">
    <location>
        <begin position="360"/>
        <end position="437"/>
    </location>
</feature>
<dbReference type="Gene3D" id="1.25.40.10">
    <property type="entry name" value="Tetratricopeptide repeat domain"/>
    <property type="match status" value="1"/>
</dbReference>
<feature type="compositionally biased region" description="Low complexity" evidence="1">
    <location>
        <begin position="410"/>
        <end position="420"/>
    </location>
</feature>
<dbReference type="Proteomes" id="UP000698800">
    <property type="component" value="Unassembled WGS sequence"/>
</dbReference>
<feature type="compositionally biased region" description="Polar residues" evidence="1">
    <location>
        <begin position="854"/>
        <end position="865"/>
    </location>
</feature>
<accession>A0A9P8IBA1</accession>
<dbReference type="AlphaFoldDB" id="A0A9P8IBA1"/>
<feature type="region of interest" description="Disordered" evidence="1">
    <location>
        <begin position="212"/>
        <end position="261"/>
    </location>
</feature>
<dbReference type="FunFam" id="1.10.287.110:FF:000002">
    <property type="entry name" value="putative tyrosine-protein phosphatase auxilin isoform X2"/>
    <property type="match status" value="1"/>
</dbReference>
<dbReference type="GO" id="GO:0005737">
    <property type="term" value="C:cytoplasm"/>
    <property type="evidence" value="ECO:0007669"/>
    <property type="project" value="TreeGrafter"/>
</dbReference>
<dbReference type="SUPFAM" id="SSF48452">
    <property type="entry name" value="TPR-like"/>
    <property type="match status" value="1"/>
</dbReference>
<keyword evidence="4" id="KW-1185">Reference proteome</keyword>
<dbReference type="SUPFAM" id="SSF46934">
    <property type="entry name" value="UBA-like"/>
    <property type="match status" value="1"/>
</dbReference>